<dbReference type="SMART" id="SM00471">
    <property type="entry name" value="HDc"/>
    <property type="match status" value="1"/>
</dbReference>
<proteinExistence type="predicted"/>
<dbReference type="PANTHER" id="PTHR43155">
    <property type="entry name" value="CYCLIC DI-GMP PHOSPHODIESTERASE PA4108-RELATED"/>
    <property type="match status" value="1"/>
</dbReference>
<evidence type="ECO:0000259" key="1">
    <source>
        <dbReference type="PROSITE" id="PS51832"/>
    </source>
</evidence>
<name>A0A212KJZ1_9BACT</name>
<dbReference type="AlphaFoldDB" id="A0A212KJZ1"/>
<dbReference type="SUPFAM" id="SSF109604">
    <property type="entry name" value="HD-domain/PDEase-like"/>
    <property type="match status" value="1"/>
</dbReference>
<keyword evidence="2" id="KW-0378">Hydrolase</keyword>
<sequence>MAAEQRKVLDVPMNINEEYYQISGEILSSFPKFRPPVDLFRFREDIAVLAPYCVKGSRLSSEQVDEVAQLCAEGDLFVSRSDHPIYSRHIVKQLDLVLQDNNLKEAEIADICIRALLMRCSDFFEQPVKALFEPLYRDVMVVTEYLWSDKHHINTFMRRLFRKNNLARHSINSMIVGLWIWLQGTGEYRRKDMDRIAVAMLLHDVGMCKVPPFLLSKAGPLKQEEREKIIPHPIVGVRLMQKMEVSFDELLRACFEHHERLDGSGYPQHTKGNQTTRVGRLAAVADSFAAMICDRPFRKAKDVVQSAKELANDPRYDQEMANALFGGFAAGTIGQMVDMDAVVDTPQPE</sequence>
<accession>A0A212KJZ1</accession>
<dbReference type="EMBL" id="FLUP01000002">
    <property type="protein sequence ID" value="SBW11977.1"/>
    <property type="molecule type" value="Genomic_DNA"/>
</dbReference>
<evidence type="ECO:0000313" key="2">
    <source>
        <dbReference type="EMBL" id="SBW11977.1"/>
    </source>
</evidence>
<dbReference type="RefSeq" id="WP_227117925.1">
    <property type="nucleotide sequence ID" value="NZ_CALHHP010000049.1"/>
</dbReference>
<dbReference type="InterPro" id="IPR037522">
    <property type="entry name" value="HD_GYP_dom"/>
</dbReference>
<dbReference type="InterPro" id="IPR003607">
    <property type="entry name" value="HD/PDEase_dom"/>
</dbReference>
<dbReference type="Pfam" id="PF13487">
    <property type="entry name" value="HD_5"/>
    <property type="match status" value="1"/>
</dbReference>
<dbReference type="PROSITE" id="PS51832">
    <property type="entry name" value="HD_GYP"/>
    <property type="match status" value="1"/>
</dbReference>
<gene>
    <name evidence="2" type="ORF">KM92DES2_20265</name>
</gene>
<dbReference type="CDD" id="cd00077">
    <property type="entry name" value="HDc"/>
    <property type="match status" value="1"/>
</dbReference>
<dbReference type="Gene3D" id="1.10.3210.10">
    <property type="entry name" value="Hypothetical protein af1432"/>
    <property type="match status" value="1"/>
</dbReference>
<protein>
    <submittedName>
        <fullName evidence="2">Metal dependent phosphohydrolase</fullName>
    </submittedName>
</protein>
<reference evidence="2" key="1">
    <citation type="submission" date="2016-04" db="EMBL/GenBank/DDBJ databases">
        <authorList>
            <person name="Evans L.H."/>
            <person name="Alamgir A."/>
            <person name="Owens N."/>
            <person name="Weber N.D."/>
            <person name="Virtaneva K."/>
            <person name="Barbian K."/>
            <person name="Babar A."/>
            <person name="Rosenke K."/>
        </authorList>
    </citation>
    <scope>NUCLEOTIDE SEQUENCE</scope>
    <source>
        <strain evidence="2">92-2</strain>
    </source>
</reference>
<dbReference type="GO" id="GO:0016787">
    <property type="term" value="F:hydrolase activity"/>
    <property type="evidence" value="ECO:0007669"/>
    <property type="project" value="UniProtKB-KW"/>
</dbReference>
<feature type="domain" description="HD-GYP" evidence="1">
    <location>
        <begin position="145"/>
        <end position="342"/>
    </location>
</feature>
<dbReference type="PANTHER" id="PTHR43155:SF2">
    <property type="entry name" value="CYCLIC DI-GMP PHOSPHODIESTERASE PA4108"/>
    <property type="match status" value="1"/>
</dbReference>
<organism evidence="2">
    <name type="scientific">uncultured Desulfovibrio sp</name>
    <dbReference type="NCBI Taxonomy" id="167968"/>
    <lineage>
        <taxon>Bacteria</taxon>
        <taxon>Pseudomonadati</taxon>
        <taxon>Thermodesulfobacteriota</taxon>
        <taxon>Desulfovibrionia</taxon>
        <taxon>Desulfovibrionales</taxon>
        <taxon>Desulfovibrionaceae</taxon>
        <taxon>Desulfovibrio</taxon>
        <taxon>environmental samples</taxon>
    </lineage>
</organism>